<dbReference type="AlphaFoldDB" id="A0A067K8V1"/>
<keyword evidence="2" id="KW-1185">Reference proteome</keyword>
<evidence type="ECO:0000313" key="1">
    <source>
        <dbReference type="EMBL" id="KDP32552.1"/>
    </source>
</evidence>
<gene>
    <name evidence="1" type="ORF">JCGZ_14764</name>
</gene>
<reference evidence="1 2" key="1">
    <citation type="journal article" date="2014" name="PLoS ONE">
        <title>Global Analysis of Gene Expression Profiles in Physic Nut (Jatropha curcas L.) Seedlings Exposed to Salt Stress.</title>
        <authorList>
            <person name="Zhang L."/>
            <person name="Zhang C."/>
            <person name="Wu P."/>
            <person name="Chen Y."/>
            <person name="Li M."/>
            <person name="Jiang H."/>
            <person name="Wu G."/>
        </authorList>
    </citation>
    <scope>NUCLEOTIDE SEQUENCE [LARGE SCALE GENOMIC DNA]</scope>
    <source>
        <strain evidence="2">cv. GZQX0401</strain>
        <tissue evidence="1">Young leaves</tissue>
    </source>
</reference>
<dbReference type="Proteomes" id="UP000027138">
    <property type="component" value="Unassembled WGS sequence"/>
</dbReference>
<organism evidence="1 2">
    <name type="scientific">Jatropha curcas</name>
    <name type="common">Barbados nut</name>
    <dbReference type="NCBI Taxonomy" id="180498"/>
    <lineage>
        <taxon>Eukaryota</taxon>
        <taxon>Viridiplantae</taxon>
        <taxon>Streptophyta</taxon>
        <taxon>Embryophyta</taxon>
        <taxon>Tracheophyta</taxon>
        <taxon>Spermatophyta</taxon>
        <taxon>Magnoliopsida</taxon>
        <taxon>eudicotyledons</taxon>
        <taxon>Gunneridae</taxon>
        <taxon>Pentapetalae</taxon>
        <taxon>rosids</taxon>
        <taxon>fabids</taxon>
        <taxon>Malpighiales</taxon>
        <taxon>Euphorbiaceae</taxon>
        <taxon>Crotonoideae</taxon>
        <taxon>Jatropheae</taxon>
        <taxon>Jatropha</taxon>
    </lineage>
</organism>
<dbReference type="PANTHER" id="PTHR34130:SF5">
    <property type="entry name" value="OS08G0243800 PROTEIN"/>
    <property type="match status" value="1"/>
</dbReference>
<name>A0A067K8V1_JATCU</name>
<sequence length="244" mass="28464">MVIKNFNLEPVQKDSTALWQDFNDDDDEDESLSFSDLPLNNNSSVNHWDDDFSKELDQSQDFFEFFSEDFSISSATYPTGADNIIFCGKLIPYKEENKVSHQNFVRNQEITSYTPNGRKKSQSFDISSRTNSLKKLQQEKYYKNCKSFPENDTYGFGFPRKKSSCYLFGRFPTTEMELRDIKKRQRKRLPMAKMFQSDNRSETVENGRRKKAKSLWGFLRVFACKSHQSNNIVKNGSNSPVECN</sequence>
<protein>
    <submittedName>
        <fullName evidence="1">Uncharacterized protein</fullName>
    </submittedName>
</protein>
<dbReference type="PANTHER" id="PTHR34130">
    <property type="entry name" value="OS08G0243800 PROTEIN"/>
    <property type="match status" value="1"/>
</dbReference>
<accession>A0A067K8V1</accession>
<evidence type="ECO:0000313" key="2">
    <source>
        <dbReference type="Proteomes" id="UP000027138"/>
    </source>
</evidence>
<dbReference type="EMBL" id="KK914580">
    <property type="protein sequence ID" value="KDP32552.1"/>
    <property type="molecule type" value="Genomic_DNA"/>
</dbReference>
<dbReference type="OrthoDB" id="1576948at2759"/>
<proteinExistence type="predicted"/>